<organism evidence="1 2">
    <name type="scientific">Stereocaulon virgatum</name>
    <dbReference type="NCBI Taxonomy" id="373712"/>
    <lineage>
        <taxon>Eukaryota</taxon>
        <taxon>Fungi</taxon>
        <taxon>Dikarya</taxon>
        <taxon>Ascomycota</taxon>
        <taxon>Pezizomycotina</taxon>
        <taxon>Lecanoromycetes</taxon>
        <taxon>OSLEUM clade</taxon>
        <taxon>Lecanoromycetidae</taxon>
        <taxon>Lecanorales</taxon>
        <taxon>Lecanorineae</taxon>
        <taxon>Stereocaulaceae</taxon>
        <taxon>Stereocaulon</taxon>
    </lineage>
</organism>
<comment type="caution">
    <text evidence="1">The sequence shown here is derived from an EMBL/GenBank/DDBJ whole genome shotgun (WGS) entry which is preliminary data.</text>
</comment>
<proteinExistence type="predicted"/>
<accession>A0ABR3ZYW1</accession>
<protein>
    <submittedName>
        <fullName evidence="1">Uncharacterized protein</fullName>
    </submittedName>
</protein>
<name>A0ABR3ZYW1_9LECA</name>
<sequence>MPPKRDVKQELLARFPPSSDLLDDRRKVLILVVDHGMVWGDEEHQGFIANFKKHYLVEASDPASCEAFINSKNPDIIFIIGATTMHESCNREATAGRLKEFAQNGGKVIFGGVPYGFNSKNKPSDPAVFKKMFGLDWTVGTAQETWTKRMSDAAKPLIYNRTIKLKATYLKNVPEHAALFYVCENKMGAKPKKNAQCPVAYQAYGEGVMAYVGMEDLMGDVTLGMYHALCKGA</sequence>
<dbReference type="EMBL" id="JBEFKJ010000036">
    <property type="protein sequence ID" value="KAL2037881.1"/>
    <property type="molecule type" value="Genomic_DNA"/>
</dbReference>
<dbReference type="Proteomes" id="UP001590950">
    <property type="component" value="Unassembled WGS sequence"/>
</dbReference>
<gene>
    <name evidence="1" type="ORF">N7G274_009356</name>
</gene>
<evidence type="ECO:0000313" key="2">
    <source>
        <dbReference type="Proteomes" id="UP001590950"/>
    </source>
</evidence>
<evidence type="ECO:0000313" key="1">
    <source>
        <dbReference type="EMBL" id="KAL2037881.1"/>
    </source>
</evidence>
<keyword evidence="2" id="KW-1185">Reference proteome</keyword>
<reference evidence="1 2" key="1">
    <citation type="submission" date="2024-09" db="EMBL/GenBank/DDBJ databases">
        <title>Rethinking Asexuality: The Enigmatic Case of Functional Sexual Genes in Lepraria (Stereocaulaceae).</title>
        <authorList>
            <person name="Doellman M."/>
            <person name="Sun Y."/>
            <person name="Barcenas-Pena A."/>
            <person name="Lumbsch H.T."/>
            <person name="Grewe F."/>
        </authorList>
    </citation>
    <scope>NUCLEOTIDE SEQUENCE [LARGE SCALE GENOMIC DNA]</scope>
    <source>
        <strain evidence="1 2">Mercado 3170</strain>
    </source>
</reference>